<comment type="caution">
    <text evidence="9">The sequence shown here is derived from an EMBL/GenBank/DDBJ whole genome shotgun (WGS) entry which is preliminary data.</text>
</comment>
<dbReference type="PANTHER" id="PTHR12246">
    <property type="entry name" value="PALMITOYLTRANSFERASE ZDHHC16"/>
    <property type="match status" value="1"/>
</dbReference>
<feature type="domain" description="Palmitoyltransferase DHHC" evidence="8">
    <location>
        <begin position="55"/>
        <end position="185"/>
    </location>
</feature>
<evidence type="ECO:0000256" key="2">
    <source>
        <dbReference type="ARBA" id="ARBA00022679"/>
    </source>
</evidence>
<evidence type="ECO:0000256" key="3">
    <source>
        <dbReference type="ARBA" id="ARBA00022692"/>
    </source>
</evidence>
<evidence type="ECO:0000313" key="9">
    <source>
        <dbReference type="EMBL" id="KAF6019642.1"/>
    </source>
</evidence>
<keyword evidence="5 7" id="KW-0472">Membrane</keyword>
<dbReference type="AlphaFoldDB" id="A0A7J7J0C9"/>
<proteinExistence type="inferred from homology"/>
<evidence type="ECO:0000256" key="7">
    <source>
        <dbReference type="RuleBase" id="RU079119"/>
    </source>
</evidence>
<keyword evidence="10" id="KW-1185">Reference proteome</keyword>
<dbReference type="EC" id="2.3.1.225" evidence="7"/>
<reference evidence="9" key="1">
    <citation type="submission" date="2020-06" db="EMBL/GenBank/DDBJ databases">
        <title>Draft genome of Bugula neritina, a colonial animal packing powerful symbionts and potential medicines.</title>
        <authorList>
            <person name="Rayko M."/>
        </authorList>
    </citation>
    <scope>NUCLEOTIDE SEQUENCE [LARGE SCALE GENOMIC DNA]</scope>
    <source>
        <strain evidence="9">Kwan_BN1</strain>
    </source>
</reference>
<keyword evidence="6 7" id="KW-0012">Acyltransferase</keyword>
<evidence type="ECO:0000313" key="10">
    <source>
        <dbReference type="Proteomes" id="UP000593567"/>
    </source>
</evidence>
<comment type="domain">
    <text evidence="7">The DHHC domain is required for palmitoyltransferase activity.</text>
</comment>
<evidence type="ECO:0000256" key="1">
    <source>
        <dbReference type="ARBA" id="ARBA00004141"/>
    </source>
</evidence>
<dbReference type="InterPro" id="IPR001594">
    <property type="entry name" value="Palmitoyltrfase_DHHC"/>
</dbReference>
<gene>
    <name evidence="9" type="ORF">EB796_022061</name>
</gene>
<comment type="subcellular location">
    <subcellularLocation>
        <location evidence="1">Membrane</location>
        <topology evidence="1">Multi-pass membrane protein</topology>
    </subcellularLocation>
</comment>
<dbReference type="EMBL" id="VXIV02003217">
    <property type="protein sequence ID" value="KAF6019642.1"/>
    <property type="molecule type" value="Genomic_DNA"/>
</dbReference>
<evidence type="ECO:0000259" key="8">
    <source>
        <dbReference type="Pfam" id="PF01529"/>
    </source>
</evidence>
<comment type="similarity">
    <text evidence="7">Belongs to the DHHC palmitoyltransferase family.</text>
</comment>
<dbReference type="OrthoDB" id="331948at2759"/>
<feature type="transmembrane region" description="Helical" evidence="7">
    <location>
        <begin position="101"/>
        <end position="120"/>
    </location>
</feature>
<dbReference type="Pfam" id="PF01529">
    <property type="entry name" value="DHHC"/>
    <property type="match status" value="1"/>
</dbReference>
<dbReference type="InterPro" id="IPR039859">
    <property type="entry name" value="PFA4/ZDH16/20/ERF2-like"/>
</dbReference>
<feature type="transmembrane region" description="Helical" evidence="7">
    <location>
        <begin position="12"/>
        <end position="34"/>
    </location>
</feature>
<dbReference type="Proteomes" id="UP000593567">
    <property type="component" value="Unassembled WGS sequence"/>
</dbReference>
<dbReference type="PROSITE" id="PS50216">
    <property type="entry name" value="DHHC"/>
    <property type="match status" value="1"/>
</dbReference>
<dbReference type="GO" id="GO:0016020">
    <property type="term" value="C:membrane"/>
    <property type="evidence" value="ECO:0007669"/>
    <property type="project" value="UniProtKB-SubCell"/>
</dbReference>
<keyword evidence="2 7" id="KW-0808">Transferase</keyword>
<name>A0A7J7J0C9_BUGNE</name>
<comment type="catalytic activity">
    <reaction evidence="7">
        <text>L-cysteinyl-[protein] + hexadecanoyl-CoA = S-hexadecanoyl-L-cysteinyl-[protein] + CoA</text>
        <dbReference type="Rhea" id="RHEA:36683"/>
        <dbReference type="Rhea" id="RHEA-COMP:10131"/>
        <dbReference type="Rhea" id="RHEA-COMP:11032"/>
        <dbReference type="ChEBI" id="CHEBI:29950"/>
        <dbReference type="ChEBI" id="CHEBI:57287"/>
        <dbReference type="ChEBI" id="CHEBI:57379"/>
        <dbReference type="ChEBI" id="CHEBI:74151"/>
        <dbReference type="EC" id="2.3.1.225"/>
    </reaction>
</comment>
<evidence type="ECO:0000256" key="6">
    <source>
        <dbReference type="ARBA" id="ARBA00023315"/>
    </source>
</evidence>
<evidence type="ECO:0000256" key="4">
    <source>
        <dbReference type="ARBA" id="ARBA00022989"/>
    </source>
</evidence>
<accession>A0A7J7J0C9</accession>
<protein>
    <recommendedName>
        <fullName evidence="7">Palmitoyltransferase</fullName>
        <ecNumber evidence="7">2.3.1.225</ecNumber>
    </recommendedName>
</protein>
<evidence type="ECO:0000256" key="5">
    <source>
        <dbReference type="ARBA" id="ARBA00023136"/>
    </source>
</evidence>
<organism evidence="9 10">
    <name type="scientific">Bugula neritina</name>
    <name type="common">Brown bryozoan</name>
    <name type="synonym">Sertularia neritina</name>
    <dbReference type="NCBI Taxonomy" id="10212"/>
    <lineage>
        <taxon>Eukaryota</taxon>
        <taxon>Metazoa</taxon>
        <taxon>Spiralia</taxon>
        <taxon>Lophotrochozoa</taxon>
        <taxon>Bryozoa</taxon>
        <taxon>Gymnolaemata</taxon>
        <taxon>Cheilostomatida</taxon>
        <taxon>Flustrina</taxon>
        <taxon>Buguloidea</taxon>
        <taxon>Bugulidae</taxon>
        <taxon>Bugula</taxon>
    </lineage>
</organism>
<keyword evidence="4 7" id="KW-1133">Transmembrane helix</keyword>
<keyword evidence="3 7" id="KW-0812">Transmembrane</keyword>
<dbReference type="GO" id="GO:0019706">
    <property type="term" value="F:protein-cysteine S-palmitoyltransferase activity"/>
    <property type="evidence" value="ECO:0007669"/>
    <property type="project" value="UniProtKB-EC"/>
</dbReference>
<sequence>MKIIILPYYKMGIIKMHAIIMYMMFSIMTMLSLLRASLSHPGRVPQYVGSMDQADWQYCDKCSHKRPPRSHHCSRCGHCVTMMDHHCPWINNCVGQDNRFAFLQLIFYTMGLSVSALAFCGSKSYKLPPCPEEYCPSDSWFVEHEHGLLVASYVMSTLMAVGITALSCGQHFSVALDVTTIESMIAKNPLDLYMSRPERPMKYRYDELCGTKNVLLWLWPCRSRLQNKQLLYDPHIV</sequence>